<dbReference type="GO" id="GO:0004197">
    <property type="term" value="F:cysteine-type endopeptidase activity"/>
    <property type="evidence" value="ECO:0007669"/>
    <property type="project" value="InterPro"/>
</dbReference>
<gene>
    <name evidence="3" type="ORF">EHT25_26095</name>
</gene>
<keyword evidence="1" id="KW-0732">Signal</keyword>
<name>A0A3P1BG47_9BACT</name>
<dbReference type="Proteomes" id="UP000271925">
    <property type="component" value="Unassembled WGS sequence"/>
</dbReference>
<proteinExistence type="predicted"/>
<protein>
    <recommendedName>
        <fullName evidence="2">Peptidase C14 caspase domain-containing protein</fullName>
    </recommendedName>
</protein>
<dbReference type="GO" id="GO:0006508">
    <property type="term" value="P:proteolysis"/>
    <property type="evidence" value="ECO:0007669"/>
    <property type="project" value="InterPro"/>
</dbReference>
<evidence type="ECO:0000313" key="4">
    <source>
        <dbReference type="Proteomes" id="UP000271925"/>
    </source>
</evidence>
<comment type="caution">
    <text evidence="3">The sequence shown here is derived from an EMBL/GenBank/DDBJ whole genome shotgun (WGS) entry which is preliminary data.</text>
</comment>
<dbReference type="Gene3D" id="3.40.50.1460">
    <property type="match status" value="1"/>
</dbReference>
<evidence type="ECO:0000256" key="1">
    <source>
        <dbReference type="SAM" id="SignalP"/>
    </source>
</evidence>
<dbReference type="EMBL" id="RQJO01000011">
    <property type="protein sequence ID" value="RRB00097.1"/>
    <property type="molecule type" value="Genomic_DNA"/>
</dbReference>
<evidence type="ECO:0000313" key="3">
    <source>
        <dbReference type="EMBL" id="RRB00097.1"/>
    </source>
</evidence>
<dbReference type="AlphaFoldDB" id="A0A3P1BG47"/>
<feature type="signal peptide" evidence="1">
    <location>
        <begin position="1"/>
        <end position="21"/>
    </location>
</feature>
<reference evidence="3 4" key="1">
    <citation type="submission" date="2018-11" db="EMBL/GenBank/DDBJ databases">
        <authorList>
            <person name="Zhou Z."/>
            <person name="Wang G."/>
        </authorList>
    </citation>
    <scope>NUCLEOTIDE SEQUENCE [LARGE SCALE GENOMIC DNA]</scope>
    <source>
        <strain evidence="3 4">KCTC52004</strain>
    </source>
</reference>
<feature type="chain" id="PRO_5018074445" description="Peptidase C14 caspase domain-containing protein" evidence="1">
    <location>
        <begin position="22"/>
        <end position="408"/>
    </location>
</feature>
<dbReference type="OrthoDB" id="976354at2"/>
<accession>A0A3P1BG47</accession>
<dbReference type="InterPro" id="IPR011600">
    <property type="entry name" value="Pept_C14_caspase"/>
</dbReference>
<evidence type="ECO:0000259" key="2">
    <source>
        <dbReference type="Pfam" id="PF00656"/>
    </source>
</evidence>
<dbReference type="Pfam" id="PF00656">
    <property type="entry name" value="Peptidase_C14"/>
    <property type="match status" value="1"/>
</dbReference>
<feature type="domain" description="Peptidase C14 caspase" evidence="2">
    <location>
        <begin position="42"/>
        <end position="235"/>
    </location>
</feature>
<keyword evidence="4" id="KW-1185">Reference proteome</keyword>
<organism evidence="3 4">
    <name type="scientific">Larkinella rosea</name>
    <dbReference type="NCBI Taxonomy" id="2025312"/>
    <lineage>
        <taxon>Bacteria</taxon>
        <taxon>Pseudomonadati</taxon>
        <taxon>Bacteroidota</taxon>
        <taxon>Cytophagia</taxon>
        <taxon>Cytophagales</taxon>
        <taxon>Spirosomataceae</taxon>
        <taxon>Larkinella</taxon>
    </lineage>
</organism>
<dbReference type="RefSeq" id="WP_124878141.1">
    <property type="nucleotide sequence ID" value="NZ_RQJO01000011.1"/>
</dbReference>
<sequence length="408" mass="44741">MRSIILLCVCFFSLAPVRAQSQPTFHVILVGATEDKVLARACQNDVVEVHEQFKRIAESIGYAYKPRLLAKDHFSNDYIGGVVNQLTCAPEDIIVFYYTGHGFNTTKYDGNFPIMMVDTVGSNYPLMLIHQELMKKKPRFCLTIGDCCNKVVDEKLPKDRSMVKGTQCDAAIYRQLFLEQQGGVIATSSKRGQVSGASVDGSFYTKALLEAMDYACHYNNQVTWSQLLEDTQTRMWGIKAARLAGQKSIFELGLINNAATPPAPAVVAQNNPANSNAGQPVAAVTPVAPPAMPAGSGQPAPAPAQGPNFSDVNSFLNTLTDESIAYKVRTVTQTQAGKYFVHNARVKVYVNATQVAQMPLDQLMSRYSSLAASIRQVNVVERLSKLDSSGQLYTEVAVQEIWEPVKKN</sequence>